<name>A0AA37KPX7_9BACT</name>
<feature type="domain" description="Polyvalent protein metallopeptidase" evidence="2">
    <location>
        <begin position="192"/>
        <end position="297"/>
    </location>
</feature>
<dbReference type="RefSeq" id="WP_244076879.1">
    <property type="nucleotide sequence ID" value="NZ_AP025581.1"/>
</dbReference>
<proteinExistence type="predicted"/>
<dbReference type="InterPro" id="IPR013610">
    <property type="entry name" value="ArdC_N"/>
</dbReference>
<comment type="caution">
    <text evidence="3">The sequence shown here is derived from an EMBL/GenBank/DDBJ whole genome shotgun (WGS) entry which is preliminary data.</text>
</comment>
<dbReference type="GO" id="GO:0003697">
    <property type="term" value="F:single-stranded DNA binding"/>
    <property type="evidence" value="ECO:0007669"/>
    <property type="project" value="InterPro"/>
</dbReference>
<dbReference type="AlphaFoldDB" id="A0AA37KPX7"/>
<feature type="domain" description="N-terminal" evidence="1">
    <location>
        <begin position="12"/>
        <end position="139"/>
    </location>
</feature>
<evidence type="ECO:0000259" key="1">
    <source>
        <dbReference type="Pfam" id="PF08401"/>
    </source>
</evidence>
<evidence type="ECO:0000313" key="3">
    <source>
        <dbReference type="EMBL" id="GKI19896.1"/>
    </source>
</evidence>
<evidence type="ECO:0000259" key="2">
    <source>
        <dbReference type="Pfam" id="PF18818"/>
    </source>
</evidence>
<gene>
    <name evidence="3" type="ORF">CE91St16_28040</name>
</gene>
<dbReference type="InterPro" id="IPR041459">
    <property type="entry name" value="MPTase-PolyVal"/>
</dbReference>
<dbReference type="Pfam" id="PF08401">
    <property type="entry name" value="ArdcN"/>
    <property type="match status" value="1"/>
</dbReference>
<sequence>MNNDKIIAAIAPAFTALMIEKIQNLKTGWNKPWVSMAQGCPRNLAGRYYNGGNLFMLLLLTEYKRYKTPIFLTYKQAQDEEINVKKGEKSFPVYFWYLYAIPKDQKDGKGMPYEKYARLSDEQKKAYKLLPLLRYYSVFNIDQTDMPEKNPERYARLLEQAAGMPQTDGTTCPEVDHMVDAGKWYCRIEVLESDSAFYRPSADVIVCPQKTQFPKGADYYSTLLHEVAHSTGHPSRLNRDMSGFFGSPSYAREELIAEMTAALCGIRFGLATTPQQENAAYLASWLRELKEKPEYLFDILIDANKAATMIADRVEESSAKPNETAA</sequence>
<protein>
    <submittedName>
        <fullName evidence="3">DNA primase</fullName>
    </submittedName>
</protein>
<dbReference type="Pfam" id="PF18818">
    <property type="entry name" value="MPTase-PolyVal"/>
    <property type="match status" value="1"/>
</dbReference>
<accession>A0AA37KPX7</accession>
<dbReference type="InterPro" id="IPR017113">
    <property type="entry name" value="Antirestriction_ArdC"/>
</dbReference>
<evidence type="ECO:0000313" key="4">
    <source>
        <dbReference type="Proteomes" id="UP001055105"/>
    </source>
</evidence>
<reference evidence="3" key="1">
    <citation type="submission" date="2022-01" db="EMBL/GenBank/DDBJ databases">
        <title>Novel bile acid biosynthetic pathways are enriched in the microbiome of centenarians.</title>
        <authorList>
            <person name="Sato Y."/>
            <person name="Atarashi K."/>
            <person name="Plichta R.D."/>
            <person name="Arai Y."/>
            <person name="Sasajima S."/>
            <person name="Kearney M.S."/>
            <person name="Suda W."/>
            <person name="Takeshita K."/>
            <person name="Sasaki T."/>
            <person name="Okamoto S."/>
            <person name="Skelly N.A."/>
            <person name="Okamura Y."/>
            <person name="Vlamakis H."/>
            <person name="Li Y."/>
            <person name="Tanoue T."/>
            <person name="Takei H."/>
            <person name="Nittono H."/>
            <person name="Narushima S."/>
            <person name="Irie J."/>
            <person name="Itoh H."/>
            <person name="Moriya K."/>
            <person name="Sugiura Y."/>
            <person name="Suematsu M."/>
            <person name="Moritoki N."/>
            <person name="Shibata S."/>
            <person name="Littman R.D."/>
            <person name="Fischbach A.M."/>
            <person name="Uwamino Y."/>
            <person name="Inoue T."/>
            <person name="Honda A."/>
            <person name="Hattori M."/>
            <person name="Murai T."/>
            <person name="Xavier J.R."/>
            <person name="Hirose N."/>
            <person name="Honda K."/>
        </authorList>
    </citation>
    <scope>NUCLEOTIDE SEQUENCE</scope>
    <source>
        <strain evidence="3">CE91-St16</strain>
    </source>
</reference>
<dbReference type="PIRSF" id="PIRSF037112">
    <property type="entry name" value="Antirestriction_ArdC"/>
    <property type="match status" value="1"/>
</dbReference>
<organism evidence="3 4">
    <name type="scientific">Alistipes finegoldii</name>
    <dbReference type="NCBI Taxonomy" id="214856"/>
    <lineage>
        <taxon>Bacteria</taxon>
        <taxon>Pseudomonadati</taxon>
        <taxon>Bacteroidota</taxon>
        <taxon>Bacteroidia</taxon>
        <taxon>Bacteroidales</taxon>
        <taxon>Rikenellaceae</taxon>
        <taxon>Alistipes</taxon>
    </lineage>
</organism>
<dbReference type="Proteomes" id="UP001055105">
    <property type="component" value="Unassembled WGS sequence"/>
</dbReference>
<dbReference type="EMBL" id="BQOL01000002">
    <property type="protein sequence ID" value="GKI19896.1"/>
    <property type="molecule type" value="Genomic_DNA"/>
</dbReference>